<keyword evidence="1 3" id="KW-0238">DNA-binding</keyword>
<dbReference type="Gene3D" id="1.10.443.10">
    <property type="entry name" value="Intergrase catalytic core"/>
    <property type="match status" value="1"/>
</dbReference>
<dbReference type="EMBL" id="DYWT01000019">
    <property type="protein sequence ID" value="HJF30394.1"/>
    <property type="molecule type" value="Genomic_DNA"/>
</dbReference>
<dbReference type="Gene3D" id="1.10.150.130">
    <property type="match status" value="1"/>
</dbReference>
<evidence type="ECO:0000256" key="3">
    <source>
        <dbReference type="PROSITE-ProRule" id="PRU01248"/>
    </source>
</evidence>
<evidence type="ECO:0000256" key="2">
    <source>
        <dbReference type="ARBA" id="ARBA00023172"/>
    </source>
</evidence>
<dbReference type="SUPFAM" id="SSF56349">
    <property type="entry name" value="DNA breaking-rejoining enzymes"/>
    <property type="match status" value="1"/>
</dbReference>
<dbReference type="InterPro" id="IPR010998">
    <property type="entry name" value="Integrase_recombinase_N"/>
</dbReference>
<evidence type="ECO:0000313" key="7">
    <source>
        <dbReference type="EMBL" id="HJF30394.1"/>
    </source>
</evidence>
<reference evidence="7" key="2">
    <citation type="submission" date="2021-09" db="EMBL/GenBank/DDBJ databases">
        <authorList>
            <person name="Gilroy R."/>
        </authorList>
    </citation>
    <scope>NUCLEOTIDE SEQUENCE</scope>
    <source>
        <strain evidence="7">CHK171-7178</strain>
    </source>
</reference>
<feature type="domain" description="Core-binding (CB)" evidence="6">
    <location>
        <begin position="38"/>
        <end position="123"/>
    </location>
</feature>
<dbReference type="GO" id="GO:0003677">
    <property type="term" value="F:DNA binding"/>
    <property type="evidence" value="ECO:0007669"/>
    <property type="project" value="UniProtKB-UniRule"/>
</dbReference>
<feature type="domain" description="Tyr recombinase" evidence="5">
    <location>
        <begin position="145"/>
        <end position="331"/>
    </location>
</feature>
<evidence type="ECO:0000256" key="4">
    <source>
        <dbReference type="SAM" id="MobiDB-lite"/>
    </source>
</evidence>
<evidence type="ECO:0000313" key="8">
    <source>
        <dbReference type="Proteomes" id="UP000698173"/>
    </source>
</evidence>
<gene>
    <name evidence="7" type="ORF">K8V56_01280</name>
</gene>
<feature type="region of interest" description="Disordered" evidence="4">
    <location>
        <begin position="306"/>
        <end position="331"/>
    </location>
</feature>
<dbReference type="InterPro" id="IPR013762">
    <property type="entry name" value="Integrase-like_cat_sf"/>
</dbReference>
<dbReference type="GO" id="GO:0015074">
    <property type="term" value="P:DNA integration"/>
    <property type="evidence" value="ECO:0007669"/>
    <property type="project" value="InterPro"/>
</dbReference>
<dbReference type="InterPro" id="IPR011010">
    <property type="entry name" value="DNA_brk_join_enz"/>
</dbReference>
<sequence>MAASPAIATEANSRLAEQRTRQILAISDRIATSKGKAITTSTWLDRYQAIQEDRLKSGDIKLNTYKQKAKPVSLLRERAGLKLISAVDVRDIAQLLDEYISAGQPRMAQVVRSVLIDVFKEAQHYGEVPPGYNPALATKQPRRKISRQRLSLEEWKKIFDIADAAHRYMGNAMLLALVTGQRLGDISKMKFSDIWEDHLHVIQEKTGSKIAIPLSLRLNAINWCLRDVVARCRDYAVSPYLVHFFRTTSQAERGAQVKANTLTMNFSKARDLAEIDWGTGTPATFHEQRSLSERLYKEQGIDTRKLLGHKTQQQTDRYHDDRGKGWSKVAL</sequence>
<name>A0A921FWN5_SPOPS</name>
<proteinExistence type="predicted"/>
<dbReference type="InterPro" id="IPR044068">
    <property type="entry name" value="CB"/>
</dbReference>
<keyword evidence="2" id="KW-0233">DNA recombination</keyword>
<dbReference type="PROSITE" id="PS51898">
    <property type="entry name" value="TYR_RECOMBINASE"/>
    <property type="match status" value="1"/>
</dbReference>
<accession>A0A921FWN5</accession>
<protein>
    <submittedName>
        <fullName evidence="7">Tyrosine-type recombinase/integrase</fullName>
    </submittedName>
</protein>
<evidence type="ECO:0000259" key="5">
    <source>
        <dbReference type="PROSITE" id="PS51898"/>
    </source>
</evidence>
<organism evidence="7 8">
    <name type="scientific">Sporosarcina psychrophila</name>
    <name type="common">Bacillus psychrophilus</name>
    <dbReference type="NCBI Taxonomy" id="1476"/>
    <lineage>
        <taxon>Bacteria</taxon>
        <taxon>Bacillati</taxon>
        <taxon>Bacillota</taxon>
        <taxon>Bacilli</taxon>
        <taxon>Bacillales</taxon>
        <taxon>Caryophanaceae</taxon>
        <taxon>Sporosarcina</taxon>
    </lineage>
</organism>
<evidence type="ECO:0000259" key="6">
    <source>
        <dbReference type="PROSITE" id="PS51900"/>
    </source>
</evidence>
<dbReference type="GO" id="GO:0006310">
    <property type="term" value="P:DNA recombination"/>
    <property type="evidence" value="ECO:0007669"/>
    <property type="project" value="UniProtKB-KW"/>
</dbReference>
<dbReference type="InterPro" id="IPR002104">
    <property type="entry name" value="Integrase_catalytic"/>
</dbReference>
<dbReference type="Pfam" id="PF00589">
    <property type="entry name" value="Phage_integrase"/>
    <property type="match status" value="1"/>
</dbReference>
<dbReference type="CDD" id="cd00800">
    <property type="entry name" value="INT_Lambda_C"/>
    <property type="match status" value="1"/>
</dbReference>
<dbReference type="AlphaFoldDB" id="A0A921FWN5"/>
<dbReference type="Proteomes" id="UP000698173">
    <property type="component" value="Unassembled WGS sequence"/>
</dbReference>
<reference evidence="7" key="1">
    <citation type="journal article" date="2021" name="PeerJ">
        <title>Extensive microbial diversity within the chicken gut microbiome revealed by metagenomics and culture.</title>
        <authorList>
            <person name="Gilroy R."/>
            <person name="Ravi A."/>
            <person name="Getino M."/>
            <person name="Pursley I."/>
            <person name="Horton D.L."/>
            <person name="Alikhan N.F."/>
            <person name="Baker D."/>
            <person name="Gharbi K."/>
            <person name="Hall N."/>
            <person name="Watson M."/>
            <person name="Adriaenssens E.M."/>
            <person name="Foster-Nyarko E."/>
            <person name="Jarju S."/>
            <person name="Secka A."/>
            <person name="Antonio M."/>
            <person name="Oren A."/>
            <person name="Chaudhuri R.R."/>
            <person name="La Ragione R."/>
            <person name="Hildebrand F."/>
            <person name="Pallen M.J."/>
        </authorList>
    </citation>
    <scope>NUCLEOTIDE SEQUENCE</scope>
    <source>
        <strain evidence="7">CHK171-7178</strain>
    </source>
</reference>
<dbReference type="PROSITE" id="PS51900">
    <property type="entry name" value="CB"/>
    <property type="match status" value="1"/>
</dbReference>
<evidence type="ECO:0000256" key="1">
    <source>
        <dbReference type="ARBA" id="ARBA00023125"/>
    </source>
</evidence>
<comment type="caution">
    <text evidence="7">The sequence shown here is derived from an EMBL/GenBank/DDBJ whole genome shotgun (WGS) entry which is preliminary data.</text>
</comment>